<gene>
    <name evidence="1" type="ORF">GCWU000323_01326</name>
</gene>
<evidence type="ECO:0000313" key="2">
    <source>
        <dbReference type="Proteomes" id="UP000006233"/>
    </source>
</evidence>
<evidence type="ECO:0000313" key="1">
    <source>
        <dbReference type="EMBL" id="EEX74687.1"/>
    </source>
</evidence>
<dbReference type="AlphaFoldDB" id="C9MXS8"/>
<organism evidence="1 2">
    <name type="scientific">Leptotrichia hofstadii F0254</name>
    <dbReference type="NCBI Taxonomy" id="634994"/>
    <lineage>
        <taxon>Bacteria</taxon>
        <taxon>Fusobacteriati</taxon>
        <taxon>Fusobacteriota</taxon>
        <taxon>Fusobacteriia</taxon>
        <taxon>Fusobacteriales</taxon>
        <taxon>Leptotrichiaceae</taxon>
        <taxon>Leptotrichia</taxon>
    </lineage>
</organism>
<dbReference type="EMBL" id="ACVB02000009">
    <property type="protein sequence ID" value="EEX74687.1"/>
    <property type="molecule type" value="Genomic_DNA"/>
</dbReference>
<reference evidence="1 2" key="1">
    <citation type="submission" date="2009-09" db="EMBL/GenBank/DDBJ databases">
        <authorList>
            <person name="Weinstock G."/>
            <person name="Sodergren E."/>
            <person name="Clifton S."/>
            <person name="Fulton L."/>
            <person name="Fulton B."/>
            <person name="Courtney L."/>
            <person name="Fronick C."/>
            <person name="Harrison M."/>
            <person name="Strong C."/>
            <person name="Farmer C."/>
            <person name="Delahaunty K."/>
            <person name="Markovic C."/>
            <person name="Hall O."/>
            <person name="Minx P."/>
            <person name="Tomlinson C."/>
            <person name="Mitreva M."/>
            <person name="Nelson J."/>
            <person name="Hou S."/>
            <person name="Wollam A."/>
            <person name="Pepin K.H."/>
            <person name="Johnson M."/>
            <person name="Bhonagiri V."/>
            <person name="Nash W.E."/>
            <person name="Warren W."/>
            <person name="Chinwalla A."/>
            <person name="Mardis E.R."/>
            <person name="Wilson R.K."/>
        </authorList>
    </citation>
    <scope>NUCLEOTIDE SEQUENCE [LARGE SCALE GENOMIC DNA]</scope>
    <source>
        <strain evidence="1 2">F0254</strain>
    </source>
</reference>
<protein>
    <submittedName>
        <fullName evidence="1">Uncharacterized protein</fullName>
    </submittedName>
</protein>
<dbReference type="HOGENOM" id="CLU_2396096_0_0_0"/>
<accession>C9MXS8</accession>
<comment type="caution">
    <text evidence="1">The sequence shown here is derived from an EMBL/GenBank/DDBJ whole genome shotgun (WGS) entry which is preliminary data.</text>
</comment>
<dbReference type="Proteomes" id="UP000006233">
    <property type="component" value="Unassembled WGS sequence"/>
</dbReference>
<name>C9MXS8_9FUSO</name>
<sequence>MKNKDGKVTGKRYEYEIIKDNAMDEAIAVLYNTIENQIKKGRYIQGEEYSALIIDCGGGTTDLAACKYVIDNGKISYKLDIKTSFENGDENFG</sequence>
<dbReference type="STRING" id="634994.GCWU000323_01326"/>
<dbReference type="eggNOG" id="COG0443">
    <property type="taxonomic scope" value="Bacteria"/>
</dbReference>
<proteinExistence type="predicted"/>